<reference evidence="2" key="1">
    <citation type="submission" date="2023-03" db="EMBL/GenBank/DDBJ databases">
        <title>Edaphobacter sp.</title>
        <authorList>
            <person name="Huber K.J."/>
            <person name="Papendorf J."/>
            <person name="Pilke C."/>
            <person name="Bunk B."/>
            <person name="Sproeer C."/>
            <person name="Pester M."/>
        </authorList>
    </citation>
    <scope>NUCLEOTIDE SEQUENCE</scope>
    <source>
        <strain evidence="2">DSM 110680</strain>
    </source>
</reference>
<dbReference type="RefSeq" id="WP_348261189.1">
    <property type="nucleotide sequence ID" value="NZ_CP121196.1"/>
</dbReference>
<protein>
    <submittedName>
        <fullName evidence="2">DUF1801 domain-containing protein</fullName>
    </submittedName>
</protein>
<dbReference type="InterPro" id="IPR016786">
    <property type="entry name" value="YdeI_bac"/>
</dbReference>
<accession>A0AAU7DE49</accession>
<evidence type="ECO:0000259" key="1">
    <source>
        <dbReference type="Pfam" id="PF08818"/>
    </source>
</evidence>
<dbReference type="InterPro" id="IPR014922">
    <property type="entry name" value="YdhG-like"/>
</dbReference>
<dbReference type="Pfam" id="PF13376">
    <property type="entry name" value="OmdA"/>
    <property type="match status" value="1"/>
</dbReference>
<sequence>MTERTMTTNPKVDAFIAESKNWREELRRLRDILLDSELTEEFKWDQPCYTFEGKNVAILHGLKESCAFAFFKGALLKDVHGVLTSPGLNTQSGRWIKFTSVREIAEMKSVLKAYIREAIKVEKAGLKVKLRKTSDLKVPEEFQILLDEFPKLKTAFDVLTPGRQRAYIYHFSAPKQSRTREARVRKFMPHIFKGKGPLEQ</sequence>
<dbReference type="PIRSF" id="PIRSF021308">
    <property type="entry name" value="UCP021308"/>
    <property type="match status" value="1"/>
</dbReference>
<name>A0AAU7DE49_9BACT</name>
<feature type="domain" description="YdhG-like" evidence="1">
    <location>
        <begin position="22"/>
        <end position="119"/>
    </location>
</feature>
<gene>
    <name evidence="2" type="ORF">P8935_15440</name>
</gene>
<dbReference type="Pfam" id="PF08818">
    <property type="entry name" value="DUF1801"/>
    <property type="match status" value="1"/>
</dbReference>
<dbReference type="AlphaFoldDB" id="A0AAU7DE49"/>
<dbReference type="EMBL" id="CP121196">
    <property type="protein sequence ID" value="XBH15959.1"/>
    <property type="molecule type" value="Genomic_DNA"/>
</dbReference>
<proteinExistence type="predicted"/>
<dbReference type="SUPFAM" id="SSF159888">
    <property type="entry name" value="YdhG-like"/>
    <property type="match status" value="1"/>
</dbReference>
<dbReference type="Gene3D" id="3.90.1150.200">
    <property type="match status" value="1"/>
</dbReference>
<evidence type="ECO:0000313" key="2">
    <source>
        <dbReference type="EMBL" id="XBH15959.1"/>
    </source>
</evidence>
<organism evidence="2">
    <name type="scientific">Telmatobacter sp. DSM 110680</name>
    <dbReference type="NCBI Taxonomy" id="3036704"/>
    <lineage>
        <taxon>Bacteria</taxon>
        <taxon>Pseudomonadati</taxon>
        <taxon>Acidobacteriota</taxon>
        <taxon>Terriglobia</taxon>
        <taxon>Terriglobales</taxon>
        <taxon>Acidobacteriaceae</taxon>
        <taxon>Telmatobacter</taxon>
    </lineage>
</organism>